<feature type="compositionally biased region" description="Pro residues" evidence="2">
    <location>
        <begin position="234"/>
        <end position="246"/>
    </location>
</feature>
<dbReference type="OrthoDB" id="1706674at2759"/>
<feature type="compositionally biased region" description="Low complexity" evidence="2">
    <location>
        <begin position="276"/>
        <end position="289"/>
    </location>
</feature>
<evidence type="ECO:0000256" key="1">
    <source>
        <dbReference type="ARBA" id="ARBA00022946"/>
    </source>
</evidence>
<sequence length="372" mass="41506">MALRLRRVFSLSYPLLSRSLHQPKPISLLSSHILSTFISTTCPAAVIPSSTQLTRSFTSTSALFAKTFDPETDEIGPDTILFEGCDYNHWLITVDFEDSDISREQKIETYVNIAAQVFGSVEEAKKRIYALSTTTYQGFQVECPENVSDRFKDLPGVVFVLPDSYIDPANKEYGGDKYVNGEITPRSLPVHYGHGRQNRNYGPPRQQNNGPPQQQSYGPPQQQNYGPPQQQSYGPPPQQSYGPPPQQNYGPPRQQNYAPRPQQNYVSPPQQGYMAPQQQGYGSQQNYGPQGSGDRRNFTPPSNNAYQGSFDRTETRNQHAEGQRDFQQGNFQSHVPPQQGGFSQDAGYGSSRAGSFEQVPGEQRNFSSTGNN</sequence>
<name>A0A830CLS7_9LAMI</name>
<dbReference type="PANTHER" id="PTHR31346:SF5">
    <property type="entry name" value="MULTIPLE ORGANELLAR RNA EDITING FACTOR 1, MITOCHONDRIAL"/>
    <property type="match status" value="1"/>
</dbReference>
<proteinExistence type="predicted"/>
<comment type="caution">
    <text evidence="4">The sequence shown here is derived from an EMBL/GenBank/DDBJ whole genome shotgun (WGS) entry which is preliminary data.</text>
</comment>
<protein>
    <submittedName>
        <fullName evidence="4">Dag protein chloroplastic</fullName>
    </submittedName>
</protein>
<dbReference type="InterPro" id="IPR039206">
    <property type="entry name" value="MORF/ORRM1/DAG-like"/>
</dbReference>
<evidence type="ECO:0000256" key="2">
    <source>
        <dbReference type="SAM" id="MobiDB-lite"/>
    </source>
</evidence>
<dbReference type="EMBL" id="BMAC01000561">
    <property type="protein sequence ID" value="GFP99222.1"/>
    <property type="molecule type" value="Genomic_DNA"/>
</dbReference>
<dbReference type="GO" id="GO:0016554">
    <property type="term" value="P:cytidine to uridine editing"/>
    <property type="evidence" value="ECO:0007669"/>
    <property type="project" value="InterPro"/>
</dbReference>
<feature type="domain" description="MORF/ORRM1/DAG-like MORF" evidence="3">
    <location>
        <begin position="87"/>
        <end position="178"/>
    </location>
</feature>
<evidence type="ECO:0000313" key="5">
    <source>
        <dbReference type="Proteomes" id="UP000653305"/>
    </source>
</evidence>
<evidence type="ECO:0000259" key="3">
    <source>
        <dbReference type="Pfam" id="PF21864"/>
    </source>
</evidence>
<feature type="compositionally biased region" description="Polar residues" evidence="2">
    <location>
        <begin position="261"/>
        <end position="270"/>
    </location>
</feature>
<reference evidence="4" key="1">
    <citation type="submission" date="2020-07" db="EMBL/GenBank/DDBJ databases">
        <title>Ethylene signaling mediates host invasion by parasitic plants.</title>
        <authorList>
            <person name="Yoshida S."/>
        </authorList>
    </citation>
    <scope>NUCLEOTIDE SEQUENCE</scope>
    <source>
        <strain evidence="4">Okayama</strain>
    </source>
</reference>
<evidence type="ECO:0000313" key="4">
    <source>
        <dbReference type="EMBL" id="GFP99222.1"/>
    </source>
</evidence>
<dbReference type="Pfam" id="PF21864">
    <property type="entry name" value="MORF_dom"/>
    <property type="match status" value="1"/>
</dbReference>
<dbReference type="InterPro" id="IPR054059">
    <property type="entry name" value="MORF/ORRM1/DAG-like_MORF"/>
</dbReference>
<dbReference type="AlphaFoldDB" id="A0A830CLS7"/>
<feature type="compositionally biased region" description="Low complexity" evidence="2">
    <location>
        <begin position="247"/>
        <end position="257"/>
    </location>
</feature>
<organism evidence="4 5">
    <name type="scientific">Phtheirospermum japonicum</name>
    <dbReference type="NCBI Taxonomy" id="374723"/>
    <lineage>
        <taxon>Eukaryota</taxon>
        <taxon>Viridiplantae</taxon>
        <taxon>Streptophyta</taxon>
        <taxon>Embryophyta</taxon>
        <taxon>Tracheophyta</taxon>
        <taxon>Spermatophyta</taxon>
        <taxon>Magnoliopsida</taxon>
        <taxon>eudicotyledons</taxon>
        <taxon>Gunneridae</taxon>
        <taxon>Pentapetalae</taxon>
        <taxon>asterids</taxon>
        <taxon>lamiids</taxon>
        <taxon>Lamiales</taxon>
        <taxon>Orobanchaceae</taxon>
        <taxon>Orobanchaceae incertae sedis</taxon>
        <taxon>Phtheirospermum</taxon>
    </lineage>
</organism>
<feature type="region of interest" description="Disordered" evidence="2">
    <location>
        <begin position="170"/>
        <end position="372"/>
    </location>
</feature>
<feature type="compositionally biased region" description="Low complexity" evidence="2">
    <location>
        <begin position="200"/>
        <end position="233"/>
    </location>
</feature>
<dbReference type="Proteomes" id="UP000653305">
    <property type="component" value="Unassembled WGS sequence"/>
</dbReference>
<feature type="compositionally biased region" description="Polar residues" evidence="2">
    <location>
        <begin position="325"/>
        <end position="342"/>
    </location>
</feature>
<gene>
    <name evidence="4" type="ORF">PHJA_002066100</name>
</gene>
<feature type="compositionally biased region" description="Basic and acidic residues" evidence="2">
    <location>
        <begin position="311"/>
        <end position="324"/>
    </location>
</feature>
<accession>A0A830CLS7</accession>
<dbReference type="PANTHER" id="PTHR31346">
    <property type="entry name" value="MULTIPLE ORGANELLAR RNA EDITING FACTOR 2, CHLOROPLASTIC-RELATED-RELATED"/>
    <property type="match status" value="1"/>
</dbReference>
<keyword evidence="1" id="KW-0809">Transit peptide</keyword>
<keyword evidence="5" id="KW-1185">Reference proteome</keyword>
<dbReference type="GO" id="GO:0080156">
    <property type="term" value="P:mitochondrial mRNA modification"/>
    <property type="evidence" value="ECO:0007669"/>
    <property type="project" value="TreeGrafter"/>
</dbReference>
<dbReference type="GO" id="GO:0005739">
    <property type="term" value="C:mitochondrion"/>
    <property type="evidence" value="ECO:0007669"/>
    <property type="project" value="TreeGrafter"/>
</dbReference>